<accession>A0A914EIW8</accession>
<name>A0A914EIW8_9BILA</name>
<dbReference type="WBParaSite" id="ACRNAN_scaffold8645.g18964.t1">
    <property type="protein sequence ID" value="ACRNAN_scaffold8645.g18964.t1"/>
    <property type="gene ID" value="ACRNAN_scaffold8645.g18964"/>
</dbReference>
<reference evidence="2" key="1">
    <citation type="submission" date="2022-11" db="UniProtKB">
        <authorList>
            <consortium name="WormBaseParasite"/>
        </authorList>
    </citation>
    <scope>IDENTIFICATION</scope>
</reference>
<evidence type="ECO:0000313" key="1">
    <source>
        <dbReference type="Proteomes" id="UP000887540"/>
    </source>
</evidence>
<dbReference type="Proteomes" id="UP000887540">
    <property type="component" value="Unplaced"/>
</dbReference>
<organism evidence="1 2">
    <name type="scientific">Acrobeloides nanus</name>
    <dbReference type="NCBI Taxonomy" id="290746"/>
    <lineage>
        <taxon>Eukaryota</taxon>
        <taxon>Metazoa</taxon>
        <taxon>Ecdysozoa</taxon>
        <taxon>Nematoda</taxon>
        <taxon>Chromadorea</taxon>
        <taxon>Rhabditida</taxon>
        <taxon>Tylenchina</taxon>
        <taxon>Cephalobomorpha</taxon>
        <taxon>Cephaloboidea</taxon>
        <taxon>Cephalobidae</taxon>
        <taxon>Acrobeloides</taxon>
    </lineage>
</organism>
<proteinExistence type="predicted"/>
<evidence type="ECO:0000313" key="2">
    <source>
        <dbReference type="WBParaSite" id="ACRNAN_scaffold8645.g18964.t1"/>
    </source>
</evidence>
<protein>
    <submittedName>
        <fullName evidence="2">Uncharacterized protein</fullName>
    </submittedName>
</protein>
<keyword evidence="1" id="KW-1185">Reference proteome</keyword>
<dbReference type="AlphaFoldDB" id="A0A914EIW8"/>
<sequence>MTRRVDRHNMAVSHFIQWTVYPTGTLRPMDTSSNKDTLSNEIIQWTLCLLDEVSLCECVSLDEVPIG</sequence>